<comment type="caution">
    <text evidence="1">The sequence shown here is derived from an EMBL/GenBank/DDBJ whole genome shotgun (WGS) entry which is preliminary data.</text>
</comment>
<sequence>MGRRKYDLERQMLNEKLVLVDYDGKPLKNVDPINADSDSEVEEVFNETVGFMALTNNNSKSGSGVGDKSLYEEWRETYIEDPYDDDDFADCGLSDAKLKLANAFDISLRGQLR</sequence>
<reference evidence="1" key="1">
    <citation type="journal article" date="2022" name="Int. J. Mol. Sci.">
        <title>Draft Genome of Tanacetum Coccineum: Genomic Comparison of Closely Related Tanacetum-Family Plants.</title>
        <authorList>
            <person name="Yamashiro T."/>
            <person name="Shiraishi A."/>
            <person name="Nakayama K."/>
            <person name="Satake H."/>
        </authorList>
    </citation>
    <scope>NUCLEOTIDE SEQUENCE</scope>
</reference>
<dbReference type="EMBL" id="BQNB010011914">
    <property type="protein sequence ID" value="GJS96810.1"/>
    <property type="molecule type" value="Genomic_DNA"/>
</dbReference>
<keyword evidence="2" id="KW-1185">Reference proteome</keyword>
<organism evidence="1 2">
    <name type="scientific">Tanacetum coccineum</name>
    <dbReference type="NCBI Taxonomy" id="301880"/>
    <lineage>
        <taxon>Eukaryota</taxon>
        <taxon>Viridiplantae</taxon>
        <taxon>Streptophyta</taxon>
        <taxon>Embryophyta</taxon>
        <taxon>Tracheophyta</taxon>
        <taxon>Spermatophyta</taxon>
        <taxon>Magnoliopsida</taxon>
        <taxon>eudicotyledons</taxon>
        <taxon>Gunneridae</taxon>
        <taxon>Pentapetalae</taxon>
        <taxon>asterids</taxon>
        <taxon>campanulids</taxon>
        <taxon>Asterales</taxon>
        <taxon>Asteraceae</taxon>
        <taxon>Asteroideae</taxon>
        <taxon>Anthemideae</taxon>
        <taxon>Anthemidinae</taxon>
        <taxon>Tanacetum</taxon>
    </lineage>
</organism>
<gene>
    <name evidence="1" type="ORF">Tco_0803778</name>
</gene>
<reference evidence="1" key="2">
    <citation type="submission" date="2022-01" db="EMBL/GenBank/DDBJ databases">
        <authorList>
            <person name="Yamashiro T."/>
            <person name="Shiraishi A."/>
            <person name="Satake H."/>
            <person name="Nakayama K."/>
        </authorList>
    </citation>
    <scope>NUCLEOTIDE SEQUENCE</scope>
</reference>
<name>A0ABQ5A2I7_9ASTR</name>
<evidence type="ECO:0000313" key="1">
    <source>
        <dbReference type="EMBL" id="GJS96810.1"/>
    </source>
</evidence>
<evidence type="ECO:0000313" key="2">
    <source>
        <dbReference type="Proteomes" id="UP001151760"/>
    </source>
</evidence>
<accession>A0ABQ5A2I7</accession>
<protein>
    <submittedName>
        <fullName evidence="1">Uncharacterized protein</fullName>
    </submittedName>
</protein>
<proteinExistence type="predicted"/>
<dbReference type="Proteomes" id="UP001151760">
    <property type="component" value="Unassembled WGS sequence"/>
</dbReference>